<gene>
    <name evidence="8" type="ORF">HMPREF9943_01149</name>
</gene>
<feature type="modified residue" description="4-aspartylphosphate" evidence="4">
    <location>
        <position position="51"/>
    </location>
</feature>
<keyword evidence="9" id="KW-1185">Reference proteome</keyword>
<accession>M2Q0Y7</accession>
<dbReference type="PROSITE" id="PS50110">
    <property type="entry name" value="RESPONSE_REGULATORY"/>
    <property type="match status" value="1"/>
</dbReference>
<dbReference type="PANTHER" id="PTHR48111">
    <property type="entry name" value="REGULATOR OF RPOS"/>
    <property type="match status" value="1"/>
</dbReference>
<dbReference type="STRING" id="999415.HMPREF9943_01149"/>
<keyword evidence="1" id="KW-0805">Transcription regulation</keyword>
<evidence type="ECO:0008006" key="10">
    <source>
        <dbReference type="Google" id="ProtNLM"/>
    </source>
</evidence>
<feature type="DNA-binding region" description="OmpR/PhoB-type" evidence="5">
    <location>
        <begin position="121"/>
        <end position="218"/>
    </location>
</feature>
<name>M2Q0Y7_9FIRM</name>
<evidence type="ECO:0000259" key="6">
    <source>
        <dbReference type="PROSITE" id="PS50110"/>
    </source>
</evidence>
<dbReference type="Gene3D" id="3.40.50.2300">
    <property type="match status" value="1"/>
</dbReference>
<dbReference type="PATRIC" id="fig|999415.3.peg.1167"/>
<evidence type="ECO:0000313" key="8">
    <source>
        <dbReference type="EMBL" id="EMD16595.1"/>
    </source>
</evidence>
<feature type="domain" description="OmpR/PhoB-type" evidence="7">
    <location>
        <begin position="121"/>
        <end position="218"/>
    </location>
</feature>
<reference evidence="8 9" key="1">
    <citation type="submission" date="2013-02" db="EMBL/GenBank/DDBJ databases">
        <title>The Genome Sequence of Lactobacillus catenaformis F0143.</title>
        <authorList>
            <consortium name="The Broad Institute Genome Sequencing Platform"/>
            <person name="Earl A."/>
            <person name="Ward D."/>
            <person name="Feldgarden M."/>
            <person name="Gevers D."/>
            <person name="Izard J."/>
            <person name="Blanton J.M."/>
            <person name="Mathney J."/>
            <person name="Dewhirst F.E."/>
            <person name="Young S.K."/>
            <person name="Zeng Q."/>
            <person name="Gargeya S."/>
            <person name="Fitzgerald M."/>
            <person name="Haas B."/>
            <person name="Abouelleil A."/>
            <person name="Alvarado L."/>
            <person name="Arachchi H.M."/>
            <person name="Berlin A."/>
            <person name="Chapman S.B."/>
            <person name="Gearin G."/>
            <person name="Goldberg J."/>
            <person name="Griggs A."/>
            <person name="Gujja S."/>
            <person name="Hansen M."/>
            <person name="Heiman D."/>
            <person name="Howarth C."/>
            <person name="Larimer J."/>
            <person name="Lui A."/>
            <person name="MacDonald P.J.P."/>
            <person name="McCowen C."/>
            <person name="Montmayeur A."/>
            <person name="Murphy C."/>
            <person name="Neiman D."/>
            <person name="Pearson M."/>
            <person name="Priest M."/>
            <person name="Roberts A."/>
            <person name="Saif S."/>
            <person name="Shea T."/>
            <person name="Sisk P."/>
            <person name="Stolte C."/>
            <person name="Sykes S."/>
            <person name="Wortman J."/>
            <person name="Nusbaum C."/>
            <person name="Birren B."/>
        </authorList>
    </citation>
    <scope>NUCLEOTIDE SEQUENCE [LARGE SCALE GENOMIC DNA]</scope>
    <source>
        <strain evidence="8 9">OT 569</strain>
    </source>
</reference>
<dbReference type="InterPro" id="IPR001867">
    <property type="entry name" value="OmpR/PhoB-type_DNA-bd"/>
</dbReference>
<dbReference type="GO" id="GO:0005829">
    <property type="term" value="C:cytosol"/>
    <property type="evidence" value="ECO:0007669"/>
    <property type="project" value="TreeGrafter"/>
</dbReference>
<evidence type="ECO:0000256" key="5">
    <source>
        <dbReference type="PROSITE-ProRule" id="PRU01091"/>
    </source>
</evidence>
<feature type="domain" description="Response regulatory" evidence="6">
    <location>
        <begin position="2"/>
        <end position="115"/>
    </location>
</feature>
<dbReference type="Pfam" id="PF00072">
    <property type="entry name" value="Response_reg"/>
    <property type="match status" value="1"/>
</dbReference>
<dbReference type="InterPro" id="IPR001789">
    <property type="entry name" value="Sig_transdc_resp-reg_receiver"/>
</dbReference>
<evidence type="ECO:0000313" key="9">
    <source>
        <dbReference type="Proteomes" id="UP000011758"/>
    </source>
</evidence>
<proteinExistence type="predicted"/>
<dbReference type="EMBL" id="AGEJ01000018">
    <property type="protein sequence ID" value="EMD16595.1"/>
    <property type="molecule type" value="Genomic_DNA"/>
</dbReference>
<dbReference type="Gene3D" id="6.10.250.690">
    <property type="match status" value="1"/>
</dbReference>
<dbReference type="InterPro" id="IPR039420">
    <property type="entry name" value="WalR-like"/>
</dbReference>
<evidence type="ECO:0000256" key="2">
    <source>
        <dbReference type="ARBA" id="ARBA00023125"/>
    </source>
</evidence>
<dbReference type="SMART" id="SM00862">
    <property type="entry name" value="Trans_reg_C"/>
    <property type="match status" value="1"/>
</dbReference>
<protein>
    <recommendedName>
        <fullName evidence="10">Response regulator receiver domain-containing protein</fullName>
    </recommendedName>
</protein>
<dbReference type="GO" id="GO:0000976">
    <property type="term" value="F:transcription cis-regulatory region binding"/>
    <property type="evidence" value="ECO:0007669"/>
    <property type="project" value="TreeGrafter"/>
</dbReference>
<evidence type="ECO:0000259" key="7">
    <source>
        <dbReference type="PROSITE" id="PS51755"/>
    </source>
</evidence>
<dbReference type="SMART" id="SM00448">
    <property type="entry name" value="REC"/>
    <property type="match status" value="1"/>
</dbReference>
<dbReference type="BioCyc" id="ECAT999415-HMP:GTTI-1179-MONOMER"/>
<dbReference type="InterPro" id="IPR036388">
    <property type="entry name" value="WH-like_DNA-bd_sf"/>
</dbReference>
<dbReference type="Proteomes" id="UP000011758">
    <property type="component" value="Unassembled WGS sequence"/>
</dbReference>
<dbReference type="CDD" id="cd00383">
    <property type="entry name" value="trans_reg_C"/>
    <property type="match status" value="1"/>
</dbReference>
<dbReference type="GO" id="GO:0000156">
    <property type="term" value="F:phosphorelay response regulator activity"/>
    <property type="evidence" value="ECO:0007669"/>
    <property type="project" value="TreeGrafter"/>
</dbReference>
<dbReference type="PANTHER" id="PTHR48111:SF43">
    <property type="entry name" value="STAGE 0 SPORULATION PROTEIN A HOMOLOG"/>
    <property type="match status" value="1"/>
</dbReference>
<dbReference type="InterPro" id="IPR011006">
    <property type="entry name" value="CheY-like_superfamily"/>
</dbReference>
<comment type="caution">
    <text evidence="8">The sequence shown here is derived from an EMBL/GenBank/DDBJ whole genome shotgun (WGS) entry which is preliminary data.</text>
</comment>
<evidence type="ECO:0000256" key="1">
    <source>
        <dbReference type="ARBA" id="ARBA00023015"/>
    </source>
</evidence>
<keyword evidence="2 5" id="KW-0238">DNA-binding</keyword>
<evidence type="ECO:0000256" key="3">
    <source>
        <dbReference type="ARBA" id="ARBA00023163"/>
    </source>
</evidence>
<keyword evidence="4" id="KW-0597">Phosphoprotein</keyword>
<dbReference type="eggNOG" id="COG0745">
    <property type="taxonomic scope" value="Bacteria"/>
</dbReference>
<organism evidence="8 9">
    <name type="scientific">Eggerthia catenaformis OT 569 = DSM 20559</name>
    <dbReference type="NCBI Taxonomy" id="999415"/>
    <lineage>
        <taxon>Bacteria</taxon>
        <taxon>Bacillati</taxon>
        <taxon>Bacillota</taxon>
        <taxon>Erysipelotrichia</taxon>
        <taxon>Erysipelotrichales</taxon>
        <taxon>Coprobacillaceae</taxon>
        <taxon>Eggerthia</taxon>
    </lineage>
</organism>
<dbReference type="RefSeq" id="WP_004803007.1">
    <property type="nucleotide sequence ID" value="NZ_KB446648.1"/>
</dbReference>
<evidence type="ECO:0000256" key="4">
    <source>
        <dbReference type="PROSITE-ProRule" id="PRU00169"/>
    </source>
</evidence>
<dbReference type="GO" id="GO:0032993">
    <property type="term" value="C:protein-DNA complex"/>
    <property type="evidence" value="ECO:0007669"/>
    <property type="project" value="TreeGrafter"/>
</dbReference>
<dbReference type="GO" id="GO:0006355">
    <property type="term" value="P:regulation of DNA-templated transcription"/>
    <property type="evidence" value="ECO:0007669"/>
    <property type="project" value="InterPro"/>
</dbReference>
<dbReference type="PROSITE" id="PS51755">
    <property type="entry name" value="OMPR_PHOB"/>
    <property type="match status" value="1"/>
</dbReference>
<dbReference type="Pfam" id="PF00486">
    <property type="entry name" value="Trans_reg_C"/>
    <property type="match status" value="1"/>
</dbReference>
<dbReference type="SUPFAM" id="SSF52172">
    <property type="entry name" value="CheY-like"/>
    <property type="match status" value="1"/>
</dbReference>
<keyword evidence="3" id="KW-0804">Transcription</keyword>
<dbReference type="Gene3D" id="1.10.10.10">
    <property type="entry name" value="Winged helix-like DNA-binding domain superfamily/Winged helix DNA-binding domain"/>
    <property type="match status" value="1"/>
</dbReference>
<sequence length="218" mass="25465">MKIMIVEDDITIRKELEILLKSADYEVLILKDFEHSLDYILENKPDLLLLDIQIPYLNGEMLLKQIRKHTQMPVIMVTSKDNEADEVLSMSYGADDYITKPYNPTLLLLRIQAVLKRTATKQDSYYHDIYVDLNKGILSTSNKEVILTKNEMIIFNYMFNHLGHIVTRDELMTDLWDNKEYVSDNTLTVNISRLRNKLNELGYKDSIVTRKGQGYLLL</sequence>
<dbReference type="AlphaFoldDB" id="M2Q0Y7"/>